<dbReference type="Gene3D" id="1.20.5.1430">
    <property type="match status" value="1"/>
</dbReference>
<feature type="compositionally biased region" description="Basic and acidic residues" evidence="11">
    <location>
        <begin position="298"/>
        <end position="309"/>
    </location>
</feature>
<dbReference type="PROSITE" id="PS51230">
    <property type="entry name" value="EB1_C"/>
    <property type="match status" value="1"/>
</dbReference>
<dbReference type="Gramene" id="GBG72813">
    <property type="protein sequence ID" value="GBG72813"/>
    <property type="gene ID" value="CBR_g12380"/>
</dbReference>
<feature type="domain" description="EB1 C-terminal" evidence="13">
    <location>
        <begin position="216"/>
        <end position="286"/>
    </location>
</feature>
<keyword evidence="5" id="KW-0498">Mitosis</keyword>
<feature type="domain" description="Calponin-homology (CH)" evidence="12">
    <location>
        <begin position="14"/>
        <end position="116"/>
    </location>
</feature>
<dbReference type="AlphaFoldDB" id="A0A388KSA2"/>
<reference evidence="14 15" key="1">
    <citation type="journal article" date="2018" name="Cell">
        <title>The Chara Genome: Secondary Complexity and Implications for Plant Terrestrialization.</title>
        <authorList>
            <person name="Nishiyama T."/>
            <person name="Sakayama H."/>
            <person name="Vries J.D."/>
            <person name="Buschmann H."/>
            <person name="Saint-Marcoux D."/>
            <person name="Ullrich K.K."/>
            <person name="Haas F.B."/>
            <person name="Vanderstraeten L."/>
            <person name="Becker D."/>
            <person name="Lang D."/>
            <person name="Vosolsobe S."/>
            <person name="Rombauts S."/>
            <person name="Wilhelmsson P.K.I."/>
            <person name="Janitza P."/>
            <person name="Kern R."/>
            <person name="Heyl A."/>
            <person name="Rumpler F."/>
            <person name="Villalobos L.I.A.C."/>
            <person name="Clay J.M."/>
            <person name="Skokan R."/>
            <person name="Toyoda A."/>
            <person name="Suzuki Y."/>
            <person name="Kagoshima H."/>
            <person name="Schijlen E."/>
            <person name="Tajeshwar N."/>
            <person name="Catarino B."/>
            <person name="Hetherington A.J."/>
            <person name="Saltykova A."/>
            <person name="Bonnot C."/>
            <person name="Breuninger H."/>
            <person name="Symeonidi A."/>
            <person name="Radhakrishnan G.V."/>
            <person name="Van Nieuwerburgh F."/>
            <person name="Deforce D."/>
            <person name="Chang C."/>
            <person name="Karol K.G."/>
            <person name="Hedrich R."/>
            <person name="Ulvskov P."/>
            <person name="Glockner G."/>
            <person name="Delwiche C.F."/>
            <person name="Petrasek J."/>
            <person name="Van de Peer Y."/>
            <person name="Friml J."/>
            <person name="Beilby M."/>
            <person name="Dolan L."/>
            <person name="Kohara Y."/>
            <person name="Sugano S."/>
            <person name="Fujiyama A."/>
            <person name="Delaux P.-M."/>
            <person name="Quint M."/>
            <person name="TheiBen G."/>
            <person name="Hagemann M."/>
            <person name="Harholt J."/>
            <person name="Dunand C."/>
            <person name="Zachgo S."/>
            <person name="Langdale J."/>
            <person name="Maumus F."/>
            <person name="Straeten D.V.D."/>
            <person name="Gould S.B."/>
            <person name="Rensing S.A."/>
        </authorList>
    </citation>
    <scope>NUCLEOTIDE SEQUENCE [LARGE SCALE GENOMIC DNA]</scope>
    <source>
        <strain evidence="14 15">S276</strain>
    </source>
</reference>
<dbReference type="GO" id="GO:0008017">
    <property type="term" value="F:microtubule binding"/>
    <property type="evidence" value="ECO:0007669"/>
    <property type="project" value="InterPro"/>
</dbReference>
<gene>
    <name evidence="14" type="ORF">CBR_g12380</name>
</gene>
<evidence type="ECO:0000259" key="12">
    <source>
        <dbReference type="PROSITE" id="PS50021"/>
    </source>
</evidence>
<keyword evidence="15" id="KW-1185">Reference proteome</keyword>
<keyword evidence="4 9" id="KW-0493">Microtubule</keyword>
<proteinExistence type="inferred from homology"/>
<dbReference type="Gene3D" id="1.10.418.10">
    <property type="entry name" value="Calponin-like domain"/>
    <property type="match status" value="1"/>
</dbReference>
<evidence type="ECO:0000256" key="2">
    <source>
        <dbReference type="ARBA" id="ARBA00022490"/>
    </source>
</evidence>
<feature type="compositionally biased region" description="Low complexity" evidence="11">
    <location>
        <begin position="146"/>
        <end position="190"/>
    </location>
</feature>
<name>A0A388KSA2_CHABU</name>
<dbReference type="SUPFAM" id="SSF47576">
    <property type="entry name" value="Calponin-homology domain, CH-domain"/>
    <property type="match status" value="1"/>
</dbReference>
<feature type="region of interest" description="Disordered" evidence="11">
    <location>
        <begin position="297"/>
        <end position="320"/>
    </location>
</feature>
<dbReference type="PANTHER" id="PTHR10623">
    <property type="entry name" value="MICROTUBULE-ASSOCIATED PROTEIN RP/EB FAMILY MEMBER"/>
    <property type="match status" value="1"/>
</dbReference>
<dbReference type="InterPro" id="IPR004953">
    <property type="entry name" value="EB1_C"/>
</dbReference>
<dbReference type="OrthoDB" id="2119228at2759"/>
<evidence type="ECO:0000256" key="4">
    <source>
        <dbReference type="ARBA" id="ARBA00022701"/>
    </source>
</evidence>
<dbReference type="GO" id="GO:0009524">
    <property type="term" value="C:phragmoplast"/>
    <property type="evidence" value="ECO:0007669"/>
    <property type="project" value="UniProtKB-SubCell"/>
</dbReference>
<evidence type="ECO:0000256" key="10">
    <source>
        <dbReference type="SAM" id="Coils"/>
    </source>
</evidence>
<accession>A0A388KSA2</accession>
<evidence type="ECO:0000256" key="5">
    <source>
        <dbReference type="ARBA" id="ARBA00022776"/>
    </source>
</evidence>
<keyword evidence="3" id="KW-0132">Cell division</keyword>
<dbReference type="SUPFAM" id="SSF140612">
    <property type="entry name" value="EB1 dimerisation domain-like"/>
    <property type="match status" value="1"/>
</dbReference>
<comment type="similarity">
    <text evidence="1">Belongs to the MAPRE family.</text>
</comment>
<dbReference type="FunFam" id="1.10.418.10:FF:000028">
    <property type="entry name" value="RP/EB family microtubule-associated protein"/>
    <property type="match status" value="1"/>
</dbReference>
<dbReference type="Pfam" id="PF00307">
    <property type="entry name" value="CH"/>
    <property type="match status" value="1"/>
</dbReference>
<evidence type="ECO:0000313" key="15">
    <source>
        <dbReference type="Proteomes" id="UP000265515"/>
    </source>
</evidence>
<sequence>MTAAAIGMMDGAYFVSRSEILSWINSTLSLNIQKVEETANGAIACKLLDVVHPGVPPMHKVNFEAKSEYEMIQNYKVLQEVFAKLNISRHIEVNKLVKGRPLDNLEFMQWLKHYCDTISRGVVPQGYNAPEKREKTGKVGKEASKKSAAALADKQTSTASTVSHSSHSSHASSTGSSHVVSRPASKSSAAKRTECAASRTGMSKGAATANGNAQSAVQALEKQNQALNEQLTELKLCVDSLEKERDFYFAKLRDIEILCQSGELENIPVVMAVQKILYAADDSPSVITEAQAVVAEAQEGRNGADDGVQRSENGGEVSDN</sequence>
<comment type="caution">
    <text evidence="14">The sequence shown here is derived from an EMBL/GenBank/DDBJ whole genome shotgun (WGS) entry which is preliminary data.</text>
</comment>
<dbReference type="GO" id="GO:0005874">
    <property type="term" value="C:microtubule"/>
    <property type="evidence" value="ECO:0007669"/>
    <property type="project" value="UniProtKB-KW"/>
</dbReference>
<keyword evidence="6" id="KW-0206">Cytoskeleton</keyword>
<dbReference type="InterPro" id="IPR001715">
    <property type="entry name" value="CH_dom"/>
</dbReference>
<organism evidence="14 15">
    <name type="scientific">Chara braunii</name>
    <name type="common">Braun's stonewort</name>
    <dbReference type="NCBI Taxonomy" id="69332"/>
    <lineage>
        <taxon>Eukaryota</taxon>
        <taxon>Viridiplantae</taxon>
        <taxon>Streptophyta</taxon>
        <taxon>Charophyceae</taxon>
        <taxon>Charales</taxon>
        <taxon>Characeae</taxon>
        <taxon>Chara</taxon>
    </lineage>
</organism>
<feature type="compositionally biased region" description="Basic and acidic residues" evidence="11">
    <location>
        <begin position="130"/>
        <end position="145"/>
    </location>
</feature>
<dbReference type="InterPro" id="IPR027328">
    <property type="entry name" value="MAPRE"/>
</dbReference>
<evidence type="ECO:0000256" key="6">
    <source>
        <dbReference type="ARBA" id="ARBA00023212"/>
    </source>
</evidence>
<dbReference type="OMA" id="WIKRFWD"/>
<keyword evidence="10" id="KW-0175">Coiled coil</keyword>
<keyword evidence="7" id="KW-0131">Cell cycle</keyword>
<dbReference type="InterPro" id="IPR036133">
    <property type="entry name" value="EB1_C_sf"/>
</dbReference>
<comment type="subcellular location">
    <subcellularLocation>
        <location evidence="8">Cytoplasm</location>
        <location evidence="8">Cytoskeleton</location>
        <location evidence="8">Phragmoplast</location>
    </subcellularLocation>
</comment>
<evidence type="ECO:0000256" key="11">
    <source>
        <dbReference type="SAM" id="MobiDB-lite"/>
    </source>
</evidence>
<protein>
    <submittedName>
        <fullName evidence="14">Uncharacterized protein</fullName>
    </submittedName>
</protein>
<keyword evidence="2" id="KW-0963">Cytoplasm</keyword>
<evidence type="ECO:0000256" key="7">
    <source>
        <dbReference type="ARBA" id="ARBA00023306"/>
    </source>
</evidence>
<dbReference type="GO" id="GO:0051301">
    <property type="term" value="P:cell division"/>
    <property type="evidence" value="ECO:0007669"/>
    <property type="project" value="UniProtKB-KW"/>
</dbReference>
<evidence type="ECO:0000256" key="9">
    <source>
        <dbReference type="PROSITE-ProRule" id="PRU00576"/>
    </source>
</evidence>
<dbReference type="InterPro" id="IPR036872">
    <property type="entry name" value="CH_dom_sf"/>
</dbReference>
<dbReference type="Proteomes" id="UP000265515">
    <property type="component" value="Unassembled WGS sequence"/>
</dbReference>
<evidence type="ECO:0000313" key="14">
    <source>
        <dbReference type="EMBL" id="GBG72813.1"/>
    </source>
</evidence>
<feature type="coiled-coil region" evidence="10">
    <location>
        <begin position="210"/>
        <end position="244"/>
    </location>
</feature>
<dbReference type="PROSITE" id="PS50021">
    <property type="entry name" value="CH"/>
    <property type="match status" value="1"/>
</dbReference>
<evidence type="ECO:0000259" key="13">
    <source>
        <dbReference type="PROSITE" id="PS51230"/>
    </source>
</evidence>
<evidence type="ECO:0000256" key="3">
    <source>
        <dbReference type="ARBA" id="ARBA00022618"/>
    </source>
</evidence>
<evidence type="ECO:0000256" key="1">
    <source>
        <dbReference type="ARBA" id="ARBA00010729"/>
    </source>
</evidence>
<dbReference type="STRING" id="69332.A0A388KSA2"/>
<feature type="region of interest" description="Disordered" evidence="11">
    <location>
        <begin position="125"/>
        <end position="207"/>
    </location>
</feature>
<dbReference type="GO" id="GO:0009652">
    <property type="term" value="P:thigmotropism"/>
    <property type="evidence" value="ECO:0007669"/>
    <property type="project" value="UniProtKB-ARBA"/>
</dbReference>
<evidence type="ECO:0000256" key="8">
    <source>
        <dbReference type="ARBA" id="ARBA00060413"/>
    </source>
</evidence>
<dbReference type="EMBL" id="BFEA01000172">
    <property type="protein sequence ID" value="GBG72813.1"/>
    <property type="molecule type" value="Genomic_DNA"/>
</dbReference>
<dbReference type="FunFam" id="1.20.5.1430:FF:000001">
    <property type="entry name" value="microtubule-associated protein RP/EB family member 1"/>
    <property type="match status" value="1"/>
</dbReference>
<dbReference type="Pfam" id="PF03271">
    <property type="entry name" value="EB1"/>
    <property type="match status" value="1"/>
</dbReference>